<dbReference type="Pfam" id="PF03061">
    <property type="entry name" value="4HBT"/>
    <property type="match status" value="1"/>
</dbReference>
<name>A0A1X2GHX6_9FUNG</name>
<dbReference type="AlphaFoldDB" id="A0A1X2GHX6"/>
<sequence length="485" mass="55512">MLRNAQTKWVQHARSCRTVRASAFRFSTSSPLTNKQSRNTPSTSTGSHYANPKDQMYTVRPVNYWMDKLMQGEKQKDINDKSPKTPRKLVEKTMKDSYIEIHLPFKSSKELLEEYIFVDGRIRTGKLLEDLDSLAGAIGYKHIETASDQTSSPVTIVTASVDRLDLFLPKAVENYRLSGHVTYTGYSSMEIFIKGEVVPEGNEFDSQAREDPASHCYLDANTVLATRFTMVAIDSITHKPVQVCPLVTTSPEEERLRQMAEQNKQRKKRDAETSFFKQPPTPQESLDMHTMFFEYSQYVDHQRSHDFAKLIPSESKKPLPDTCVWMSDTCKDALIVCQPQFRNVHNNIFGGFIMKKALELSYATASTFFRSKTPLVLSMDNVTFRKPVFVGSLLEMNSAVVYSPGHPHRSIQVRIVADILDIDSGKRSTTNIFYFSLTCDDPTIKVRQVLPRSYGEILLWLDGKRRRLRGMHSRQLLLEDLQRHT</sequence>
<keyword evidence="4" id="KW-0809">Transit peptide</keyword>
<keyword evidence="2" id="KW-0677">Repeat</keyword>
<dbReference type="CDD" id="cd03442">
    <property type="entry name" value="BFIT_BACH"/>
    <property type="match status" value="2"/>
</dbReference>
<dbReference type="PANTHER" id="PTHR12655:SF0">
    <property type="entry name" value="ACYL-COENZYME A THIOESTERASE 9, MITOCHONDRIAL"/>
    <property type="match status" value="1"/>
</dbReference>
<dbReference type="Gene3D" id="3.10.129.10">
    <property type="entry name" value="Hotdog Thioesterase"/>
    <property type="match status" value="2"/>
</dbReference>
<dbReference type="EMBL" id="MCGT01000014">
    <property type="protein sequence ID" value="ORX54106.1"/>
    <property type="molecule type" value="Genomic_DNA"/>
</dbReference>
<gene>
    <name evidence="7" type="ORF">DM01DRAFT_1322289</name>
</gene>
<proteinExistence type="inferred from homology"/>
<feature type="region of interest" description="Disordered" evidence="5">
    <location>
        <begin position="27"/>
        <end position="53"/>
    </location>
</feature>
<dbReference type="InterPro" id="IPR006683">
    <property type="entry name" value="Thioestr_dom"/>
</dbReference>
<evidence type="ECO:0000256" key="4">
    <source>
        <dbReference type="ARBA" id="ARBA00022946"/>
    </source>
</evidence>
<feature type="domain" description="HotDog ACOT-type" evidence="6">
    <location>
        <begin position="101"/>
        <end position="236"/>
    </location>
</feature>
<feature type="domain" description="HotDog ACOT-type" evidence="6">
    <location>
        <begin position="327"/>
        <end position="443"/>
    </location>
</feature>
<comment type="similarity">
    <text evidence="1">Belongs to the acyl coenzyme A hydrolase family.</text>
</comment>
<dbReference type="OrthoDB" id="331699at2759"/>
<reference evidence="7 8" key="1">
    <citation type="submission" date="2016-07" db="EMBL/GenBank/DDBJ databases">
        <title>Pervasive Adenine N6-methylation of Active Genes in Fungi.</title>
        <authorList>
            <consortium name="DOE Joint Genome Institute"/>
            <person name="Mondo S.J."/>
            <person name="Dannebaum R.O."/>
            <person name="Kuo R.C."/>
            <person name="Labutti K."/>
            <person name="Haridas S."/>
            <person name="Kuo A."/>
            <person name="Salamov A."/>
            <person name="Ahrendt S.R."/>
            <person name="Lipzen A."/>
            <person name="Sullivan W."/>
            <person name="Andreopoulos W.B."/>
            <person name="Clum A."/>
            <person name="Lindquist E."/>
            <person name="Daum C."/>
            <person name="Ramamoorthy G.K."/>
            <person name="Gryganskyi A."/>
            <person name="Culley D."/>
            <person name="Magnuson J.K."/>
            <person name="James T.Y."/>
            <person name="O'Malley M.A."/>
            <person name="Stajich J.E."/>
            <person name="Spatafora J.W."/>
            <person name="Visel A."/>
            <person name="Grigoriev I.V."/>
        </authorList>
    </citation>
    <scope>NUCLEOTIDE SEQUENCE [LARGE SCALE GENOMIC DNA]</scope>
    <source>
        <strain evidence="7 8">NRRL 3301</strain>
    </source>
</reference>
<feature type="region of interest" description="Disordered" evidence="5">
    <location>
        <begin position="257"/>
        <end position="282"/>
    </location>
</feature>
<dbReference type="Proteomes" id="UP000242146">
    <property type="component" value="Unassembled WGS sequence"/>
</dbReference>
<dbReference type="PROSITE" id="PS51770">
    <property type="entry name" value="HOTDOG_ACOT"/>
    <property type="match status" value="2"/>
</dbReference>
<dbReference type="SUPFAM" id="SSF54637">
    <property type="entry name" value="Thioesterase/thiol ester dehydrase-isomerase"/>
    <property type="match status" value="2"/>
</dbReference>
<dbReference type="GO" id="GO:0005739">
    <property type="term" value="C:mitochondrion"/>
    <property type="evidence" value="ECO:0007669"/>
    <property type="project" value="TreeGrafter"/>
</dbReference>
<evidence type="ECO:0000256" key="2">
    <source>
        <dbReference type="ARBA" id="ARBA00022737"/>
    </source>
</evidence>
<evidence type="ECO:0000259" key="6">
    <source>
        <dbReference type="PROSITE" id="PS51770"/>
    </source>
</evidence>
<dbReference type="InterPro" id="IPR029069">
    <property type="entry name" value="HotDog_dom_sf"/>
</dbReference>
<keyword evidence="3 7" id="KW-0378">Hydrolase</keyword>
<evidence type="ECO:0000313" key="7">
    <source>
        <dbReference type="EMBL" id="ORX54106.1"/>
    </source>
</evidence>
<evidence type="ECO:0000313" key="8">
    <source>
        <dbReference type="Proteomes" id="UP000242146"/>
    </source>
</evidence>
<organism evidence="7 8">
    <name type="scientific">Hesseltinella vesiculosa</name>
    <dbReference type="NCBI Taxonomy" id="101127"/>
    <lineage>
        <taxon>Eukaryota</taxon>
        <taxon>Fungi</taxon>
        <taxon>Fungi incertae sedis</taxon>
        <taxon>Mucoromycota</taxon>
        <taxon>Mucoromycotina</taxon>
        <taxon>Mucoromycetes</taxon>
        <taxon>Mucorales</taxon>
        <taxon>Cunninghamellaceae</taxon>
        <taxon>Hesseltinella</taxon>
    </lineage>
</organism>
<dbReference type="PANTHER" id="PTHR12655">
    <property type="entry name" value="ACYL-COA THIOESTERASE"/>
    <property type="match status" value="1"/>
</dbReference>
<keyword evidence="8" id="KW-1185">Reference proteome</keyword>
<feature type="compositionally biased region" description="Polar residues" evidence="5">
    <location>
        <begin position="27"/>
        <end position="48"/>
    </location>
</feature>
<evidence type="ECO:0000256" key="5">
    <source>
        <dbReference type="SAM" id="MobiDB-lite"/>
    </source>
</evidence>
<evidence type="ECO:0000256" key="1">
    <source>
        <dbReference type="ARBA" id="ARBA00010458"/>
    </source>
</evidence>
<dbReference type="GO" id="GO:0047617">
    <property type="term" value="F:fatty acyl-CoA hydrolase activity"/>
    <property type="evidence" value="ECO:0007669"/>
    <property type="project" value="TreeGrafter"/>
</dbReference>
<dbReference type="InterPro" id="IPR033120">
    <property type="entry name" value="HOTDOG_ACOT"/>
</dbReference>
<accession>A0A1X2GHX6</accession>
<dbReference type="GO" id="GO:0006637">
    <property type="term" value="P:acyl-CoA metabolic process"/>
    <property type="evidence" value="ECO:0007669"/>
    <property type="project" value="TreeGrafter"/>
</dbReference>
<comment type="caution">
    <text evidence="7">The sequence shown here is derived from an EMBL/GenBank/DDBJ whole genome shotgun (WGS) entry which is preliminary data.</text>
</comment>
<protein>
    <submittedName>
        <fullName evidence="7">Acyl-CoA hydrolase</fullName>
    </submittedName>
</protein>
<dbReference type="STRING" id="101127.A0A1X2GHX6"/>
<evidence type="ECO:0000256" key="3">
    <source>
        <dbReference type="ARBA" id="ARBA00022801"/>
    </source>
</evidence>